<dbReference type="Pfam" id="PF13966">
    <property type="entry name" value="zf-RVT"/>
    <property type="match status" value="1"/>
</dbReference>
<evidence type="ECO:0000259" key="1">
    <source>
        <dbReference type="Pfam" id="PF13966"/>
    </source>
</evidence>
<dbReference type="PANTHER" id="PTHR36617:SF17">
    <property type="entry name" value="OS01G0114800 PROTEIN"/>
    <property type="match status" value="1"/>
</dbReference>
<dbReference type="Proteomes" id="UP001231189">
    <property type="component" value="Unassembled WGS sequence"/>
</dbReference>
<dbReference type="PANTHER" id="PTHR36617">
    <property type="entry name" value="PROTEIN, PUTATIVE-RELATED"/>
    <property type="match status" value="1"/>
</dbReference>
<organism evidence="2 3">
    <name type="scientific">Lolium multiflorum</name>
    <name type="common">Italian ryegrass</name>
    <name type="synonym">Lolium perenne subsp. multiflorum</name>
    <dbReference type="NCBI Taxonomy" id="4521"/>
    <lineage>
        <taxon>Eukaryota</taxon>
        <taxon>Viridiplantae</taxon>
        <taxon>Streptophyta</taxon>
        <taxon>Embryophyta</taxon>
        <taxon>Tracheophyta</taxon>
        <taxon>Spermatophyta</taxon>
        <taxon>Magnoliopsida</taxon>
        <taxon>Liliopsida</taxon>
        <taxon>Poales</taxon>
        <taxon>Poaceae</taxon>
        <taxon>BOP clade</taxon>
        <taxon>Pooideae</taxon>
        <taxon>Poodae</taxon>
        <taxon>Poeae</taxon>
        <taxon>Poeae Chloroplast Group 2 (Poeae type)</taxon>
        <taxon>Loliodinae</taxon>
        <taxon>Loliinae</taxon>
        <taxon>Lolium</taxon>
    </lineage>
</organism>
<evidence type="ECO:0000313" key="2">
    <source>
        <dbReference type="EMBL" id="KAK1609613.1"/>
    </source>
</evidence>
<dbReference type="EMBL" id="JAUUTY010000007">
    <property type="protein sequence ID" value="KAK1609613.1"/>
    <property type="molecule type" value="Genomic_DNA"/>
</dbReference>
<sequence>MAAPDCLAAGGHEKTESTKPWAGLDLQVGSDSWALFNASVEIVVGNGRATLFWEDPWLAGLTAGTIAPALIKLVKPALRKRRSIRDGLANNAWVLDISGELSVDATVQYLRLWGAVRAAAVVCDEDLGNDVFRWKWSGDGSFSSRTAYRMLFHGTIGLTTAPLIWASFAPLKHRFHAWLALRRRCWTADRRLRRGLPTHTLCPLCDVADETIDHISLHCNYAQGIWRGLVQRLALPDIVPVGNLGIGNWWVQVASRFGAGTRREANSLIMLAMRALWLERNARVFENKRMPMTSTLSLLLDEWTSWLVIRGGTAREIGLELKWACPSRTVTSKEKLPTMPQEEWDDKKRCCAFLTADHRRRRLASEENKAVAVAAAEVCLSLGGASSEAGSGCYPLTGRIMAGEQRRILEERLSLFASILCLATVALADAFVADGKARPLLPRVR</sequence>
<reference evidence="2" key="1">
    <citation type="submission" date="2023-07" db="EMBL/GenBank/DDBJ databases">
        <title>A chromosome-level genome assembly of Lolium multiflorum.</title>
        <authorList>
            <person name="Chen Y."/>
            <person name="Copetti D."/>
            <person name="Kolliker R."/>
            <person name="Studer B."/>
        </authorList>
    </citation>
    <scope>NUCLEOTIDE SEQUENCE</scope>
    <source>
        <strain evidence="2">02402/16</strain>
        <tissue evidence="2">Leaf</tissue>
    </source>
</reference>
<accession>A0AAD8QYT8</accession>
<feature type="domain" description="Reverse transcriptase zinc-binding" evidence="1">
    <location>
        <begin position="142"/>
        <end position="226"/>
    </location>
</feature>
<proteinExistence type="predicted"/>
<name>A0AAD8QYT8_LOLMU</name>
<keyword evidence="3" id="KW-1185">Reference proteome</keyword>
<evidence type="ECO:0000313" key="3">
    <source>
        <dbReference type="Proteomes" id="UP001231189"/>
    </source>
</evidence>
<dbReference type="InterPro" id="IPR026960">
    <property type="entry name" value="RVT-Znf"/>
</dbReference>
<protein>
    <recommendedName>
        <fullName evidence="1">Reverse transcriptase zinc-binding domain-containing protein</fullName>
    </recommendedName>
</protein>
<gene>
    <name evidence="2" type="ORF">QYE76_033286</name>
</gene>
<dbReference type="AlphaFoldDB" id="A0AAD8QYT8"/>
<comment type="caution">
    <text evidence="2">The sequence shown here is derived from an EMBL/GenBank/DDBJ whole genome shotgun (WGS) entry which is preliminary data.</text>
</comment>